<protein>
    <submittedName>
        <fullName evidence="3">Type II secretion system protein GspE</fullName>
    </submittedName>
</protein>
<evidence type="ECO:0000313" key="3">
    <source>
        <dbReference type="EMBL" id="HBQ47919.1"/>
    </source>
</evidence>
<accession>A0A356W2T3</accession>
<comment type="caution">
    <text evidence="3">The sequence shown here is derived from an EMBL/GenBank/DDBJ whole genome shotgun (WGS) entry which is preliminary data.</text>
</comment>
<sequence>CGNTGFDGRIGIYELLTVDHEIRDLLGSEASEHQIDEAAFSVHDRLIDNARRYVVSQDTSPAEVLRVCRKGGA</sequence>
<feature type="non-terminal residue" evidence="3">
    <location>
        <position position="1"/>
    </location>
</feature>
<evidence type="ECO:0000313" key="4">
    <source>
        <dbReference type="Proteomes" id="UP000263957"/>
    </source>
</evidence>
<dbReference type="EMBL" id="DOGS01000070">
    <property type="protein sequence ID" value="HBQ47919.1"/>
    <property type="molecule type" value="Genomic_DNA"/>
</dbReference>
<organism evidence="3 4">
    <name type="scientific">Hyphomonas atlantica</name>
    <dbReference type="NCBI Taxonomy" id="1280948"/>
    <lineage>
        <taxon>Bacteria</taxon>
        <taxon>Pseudomonadati</taxon>
        <taxon>Pseudomonadota</taxon>
        <taxon>Alphaproteobacteria</taxon>
        <taxon>Hyphomonadales</taxon>
        <taxon>Hyphomonadaceae</taxon>
        <taxon>Hyphomonas</taxon>
    </lineage>
</organism>
<name>A0A356W2T3_9PROT</name>
<evidence type="ECO:0000256" key="1">
    <source>
        <dbReference type="ARBA" id="ARBA00006611"/>
    </source>
</evidence>
<proteinExistence type="inferred from homology"/>
<dbReference type="InterPro" id="IPR027417">
    <property type="entry name" value="P-loop_NTPase"/>
</dbReference>
<dbReference type="InterPro" id="IPR001482">
    <property type="entry name" value="T2SS/T4SS_dom"/>
</dbReference>
<evidence type="ECO:0000259" key="2">
    <source>
        <dbReference type="Pfam" id="PF00437"/>
    </source>
</evidence>
<reference evidence="3 4" key="1">
    <citation type="journal article" date="2018" name="Nat. Biotechnol.">
        <title>A standardized bacterial taxonomy based on genome phylogeny substantially revises the tree of life.</title>
        <authorList>
            <person name="Parks D.H."/>
            <person name="Chuvochina M."/>
            <person name="Waite D.W."/>
            <person name="Rinke C."/>
            <person name="Skarshewski A."/>
            <person name="Chaumeil P.A."/>
            <person name="Hugenholtz P."/>
        </authorList>
    </citation>
    <scope>NUCLEOTIDE SEQUENCE [LARGE SCALE GENOMIC DNA]</scope>
    <source>
        <strain evidence="3">UBA10378</strain>
    </source>
</reference>
<feature type="domain" description="Bacterial type II secretion system protein E" evidence="2">
    <location>
        <begin position="1"/>
        <end position="66"/>
    </location>
</feature>
<dbReference type="AlphaFoldDB" id="A0A356W2T3"/>
<dbReference type="Pfam" id="PF00437">
    <property type="entry name" value="T2SSE"/>
    <property type="match status" value="1"/>
</dbReference>
<dbReference type="Gene3D" id="3.40.50.300">
    <property type="entry name" value="P-loop containing nucleotide triphosphate hydrolases"/>
    <property type="match status" value="1"/>
</dbReference>
<comment type="similarity">
    <text evidence="1">Belongs to the GSP E family.</text>
</comment>
<dbReference type="Proteomes" id="UP000263957">
    <property type="component" value="Unassembled WGS sequence"/>
</dbReference>
<gene>
    <name evidence="3" type="ORF">DD728_03375</name>
</gene>